<proteinExistence type="predicted"/>
<evidence type="ECO:0000313" key="4">
    <source>
        <dbReference type="Proteomes" id="UP001447188"/>
    </source>
</evidence>
<dbReference type="Proteomes" id="UP001447188">
    <property type="component" value="Unassembled WGS sequence"/>
</dbReference>
<feature type="signal peptide" evidence="1">
    <location>
        <begin position="1"/>
        <end position="20"/>
    </location>
</feature>
<keyword evidence="1" id="KW-0732">Signal</keyword>
<feature type="chain" id="PRO_5045634569" description="FAS1 domain-containing protein" evidence="1">
    <location>
        <begin position="21"/>
        <end position="383"/>
    </location>
</feature>
<organism evidence="3 4">
    <name type="scientific">Discina gigas</name>
    <dbReference type="NCBI Taxonomy" id="1032678"/>
    <lineage>
        <taxon>Eukaryota</taxon>
        <taxon>Fungi</taxon>
        <taxon>Dikarya</taxon>
        <taxon>Ascomycota</taxon>
        <taxon>Pezizomycotina</taxon>
        <taxon>Pezizomycetes</taxon>
        <taxon>Pezizales</taxon>
        <taxon>Discinaceae</taxon>
        <taxon>Discina</taxon>
    </lineage>
</organism>
<protein>
    <recommendedName>
        <fullName evidence="2">FAS1 domain-containing protein</fullName>
    </recommendedName>
</protein>
<dbReference type="SUPFAM" id="SSF82153">
    <property type="entry name" value="FAS1 domain"/>
    <property type="match status" value="2"/>
</dbReference>
<reference evidence="3 4" key="1">
    <citation type="submission" date="2024-02" db="EMBL/GenBank/DDBJ databases">
        <title>Discinaceae phylogenomics.</title>
        <authorList>
            <person name="Dirks A.C."/>
            <person name="James T.Y."/>
        </authorList>
    </citation>
    <scope>NUCLEOTIDE SEQUENCE [LARGE SCALE GENOMIC DNA]</scope>
    <source>
        <strain evidence="3 4">ACD0624</strain>
    </source>
</reference>
<sequence length="383" mass="39890">MPSFKRTLPLLLLLSATSLAQSLSSLLGSVESLRMLSEILKTQPDIVSSLSTAKNITVLAPSNDAFSSFMKSPMAMMANGSTVGALLSYHVLEGVYKSSDFMKMPQFLPTMLMDRRFANFTMGGKQVVEAAIEDGKYNLYSGLHMKSSVSMPDVVFDGGTIHVIDSVLTLPMNVSTTAIAANLTAAAGALMHVGLVEAVDTLQSVTIFAPNNAAFQAIGNLLPGLDNDTLTSILGYHCVPMTVGFSTSLSDGQELMTLEGSKLTIHIKEGVYYVNGAKVVMGNIITSNGVVHVIDGVLNPNNTNDTPNTADETQSAAFPSATRVSNVPFTSGLMTMTGSMTSMPTSTSTAAPGSTNAANTLRGNIASGAVVGAAALFALAIVA</sequence>
<dbReference type="PANTHER" id="PTHR10900">
    <property type="entry name" value="PERIOSTIN-RELATED"/>
    <property type="match status" value="1"/>
</dbReference>
<dbReference type="Gene3D" id="2.30.180.10">
    <property type="entry name" value="FAS1 domain"/>
    <property type="match status" value="2"/>
</dbReference>
<evidence type="ECO:0000259" key="2">
    <source>
        <dbReference type="PROSITE" id="PS50213"/>
    </source>
</evidence>
<keyword evidence="4" id="KW-1185">Reference proteome</keyword>
<gene>
    <name evidence="3" type="ORF">Q9L58_008018</name>
</gene>
<dbReference type="Pfam" id="PF02469">
    <property type="entry name" value="Fasciclin"/>
    <property type="match status" value="2"/>
</dbReference>
<dbReference type="InterPro" id="IPR000782">
    <property type="entry name" value="FAS1_domain"/>
</dbReference>
<evidence type="ECO:0000256" key="1">
    <source>
        <dbReference type="SAM" id="SignalP"/>
    </source>
</evidence>
<dbReference type="InterPro" id="IPR036378">
    <property type="entry name" value="FAS1_dom_sf"/>
</dbReference>
<name>A0ABR3GAY1_9PEZI</name>
<evidence type="ECO:0000313" key="3">
    <source>
        <dbReference type="EMBL" id="KAL0633118.1"/>
    </source>
</evidence>
<dbReference type="PROSITE" id="PS50213">
    <property type="entry name" value="FAS1"/>
    <property type="match status" value="2"/>
</dbReference>
<feature type="domain" description="FAS1" evidence="2">
    <location>
        <begin position="20"/>
        <end position="168"/>
    </location>
</feature>
<dbReference type="InterPro" id="IPR050904">
    <property type="entry name" value="Adhesion/Biosynth-related"/>
</dbReference>
<feature type="domain" description="FAS1" evidence="2">
    <location>
        <begin position="170"/>
        <end position="298"/>
    </location>
</feature>
<dbReference type="PANTHER" id="PTHR10900:SF77">
    <property type="entry name" value="FI19380P1"/>
    <property type="match status" value="1"/>
</dbReference>
<dbReference type="SMART" id="SM00554">
    <property type="entry name" value="FAS1"/>
    <property type="match status" value="2"/>
</dbReference>
<comment type="caution">
    <text evidence="3">The sequence shown here is derived from an EMBL/GenBank/DDBJ whole genome shotgun (WGS) entry which is preliminary data.</text>
</comment>
<dbReference type="EMBL" id="JBBBZM010000137">
    <property type="protein sequence ID" value="KAL0633118.1"/>
    <property type="molecule type" value="Genomic_DNA"/>
</dbReference>
<accession>A0ABR3GAY1</accession>